<dbReference type="OrthoDB" id="9793816at2"/>
<keyword evidence="3" id="KW-1185">Reference proteome</keyword>
<dbReference type="AlphaFoldDB" id="A0A368LPH9"/>
<gene>
    <name evidence="2" type="ORF">CIK83_09315</name>
</gene>
<feature type="domain" description="Lipid/polyisoprenoid-binding YceI-like" evidence="1">
    <location>
        <begin position="31"/>
        <end position="200"/>
    </location>
</feature>
<dbReference type="PIRSF" id="PIRSF029811">
    <property type="entry name" value="UCP029811"/>
    <property type="match status" value="1"/>
</dbReference>
<dbReference type="InterPro" id="IPR027016">
    <property type="entry name" value="UCP029811"/>
</dbReference>
<dbReference type="Proteomes" id="UP000252479">
    <property type="component" value="Unassembled WGS sequence"/>
</dbReference>
<accession>A0A368LPH9</accession>
<comment type="caution">
    <text evidence="2">The sequence shown here is derived from an EMBL/GenBank/DDBJ whole genome shotgun (WGS) entry which is preliminary data.</text>
</comment>
<name>A0A368LPH9_9VIBR</name>
<reference evidence="2 3" key="1">
    <citation type="journal article" date="2017" name="Elife">
        <title>Extensive horizontal gene transfer in cheese-associated bacteria.</title>
        <authorList>
            <person name="Bonham K.S."/>
            <person name="Wolfe B.E."/>
            <person name="Dutton R.J."/>
        </authorList>
    </citation>
    <scope>NUCLEOTIDE SEQUENCE [LARGE SCALE GENOMIC DNA]</scope>
    <source>
        <strain evidence="2 3">JB196</strain>
    </source>
</reference>
<evidence type="ECO:0000313" key="3">
    <source>
        <dbReference type="Proteomes" id="UP000252479"/>
    </source>
</evidence>
<sequence length="202" mass="22012">MVAMKVQFKKSLISVFIISVALVLPQTALAGWKLDNQRSTLNFVTVKNSAVTEVHQFKKLSGFVDDNGQVTADIDLASVDTNIKIRDQRIRDMLFQVANYPEANLSAKLNIEPLKALKVGESMVMPVDFELALHDNVQRITAPVSVVALADGGLQVTTIESVVVYANKFDLDGGVKALQEVANLNAIAMGIPVNAQFVFKPE</sequence>
<evidence type="ECO:0000313" key="2">
    <source>
        <dbReference type="EMBL" id="RCS73782.1"/>
    </source>
</evidence>
<protein>
    <submittedName>
        <fullName evidence="2">YceI family protein</fullName>
    </submittedName>
</protein>
<dbReference type="EMBL" id="QPGL01000001">
    <property type="protein sequence ID" value="RCS73782.1"/>
    <property type="molecule type" value="Genomic_DNA"/>
</dbReference>
<dbReference type="InterPro" id="IPR036761">
    <property type="entry name" value="TTHA0802/YceI-like_sf"/>
</dbReference>
<evidence type="ECO:0000259" key="1">
    <source>
        <dbReference type="SMART" id="SM00867"/>
    </source>
</evidence>
<dbReference type="Gene3D" id="2.40.128.110">
    <property type="entry name" value="Lipid/polyisoprenoid-binding, YceI-like"/>
    <property type="match status" value="1"/>
</dbReference>
<dbReference type="SMART" id="SM00867">
    <property type="entry name" value="YceI"/>
    <property type="match status" value="1"/>
</dbReference>
<dbReference type="Pfam" id="PF04264">
    <property type="entry name" value="YceI"/>
    <property type="match status" value="1"/>
</dbReference>
<proteinExistence type="predicted"/>
<dbReference type="SUPFAM" id="SSF101874">
    <property type="entry name" value="YceI-like"/>
    <property type="match status" value="1"/>
</dbReference>
<dbReference type="InterPro" id="IPR007372">
    <property type="entry name" value="Lipid/polyisoprenoid-bd_YceI"/>
</dbReference>
<organism evidence="2 3">
    <name type="scientific">Vibrio casei</name>
    <dbReference type="NCBI Taxonomy" id="673372"/>
    <lineage>
        <taxon>Bacteria</taxon>
        <taxon>Pseudomonadati</taxon>
        <taxon>Pseudomonadota</taxon>
        <taxon>Gammaproteobacteria</taxon>
        <taxon>Vibrionales</taxon>
        <taxon>Vibrionaceae</taxon>
        <taxon>Vibrio</taxon>
    </lineage>
</organism>
<dbReference type="PANTHER" id="PTHR34406">
    <property type="entry name" value="PROTEIN YCEI"/>
    <property type="match status" value="1"/>
</dbReference>
<dbReference type="PANTHER" id="PTHR34406:SF1">
    <property type="entry name" value="PROTEIN YCEI"/>
    <property type="match status" value="1"/>
</dbReference>